<dbReference type="EMBL" id="JARKNE010000009">
    <property type="protein sequence ID" value="KAK5803348.1"/>
    <property type="molecule type" value="Genomic_DNA"/>
</dbReference>
<accession>A0ABR0NSZ9</accession>
<evidence type="ECO:0000313" key="1">
    <source>
        <dbReference type="EMBL" id="KAK5803348.1"/>
    </source>
</evidence>
<organism evidence="1 2">
    <name type="scientific">Gossypium arboreum</name>
    <name type="common">Tree cotton</name>
    <name type="synonym">Gossypium nanking</name>
    <dbReference type="NCBI Taxonomy" id="29729"/>
    <lineage>
        <taxon>Eukaryota</taxon>
        <taxon>Viridiplantae</taxon>
        <taxon>Streptophyta</taxon>
        <taxon>Embryophyta</taxon>
        <taxon>Tracheophyta</taxon>
        <taxon>Spermatophyta</taxon>
        <taxon>Magnoliopsida</taxon>
        <taxon>eudicotyledons</taxon>
        <taxon>Gunneridae</taxon>
        <taxon>Pentapetalae</taxon>
        <taxon>rosids</taxon>
        <taxon>malvids</taxon>
        <taxon>Malvales</taxon>
        <taxon>Malvaceae</taxon>
        <taxon>Malvoideae</taxon>
        <taxon>Gossypium</taxon>
    </lineage>
</organism>
<proteinExistence type="predicted"/>
<keyword evidence="2" id="KW-1185">Reference proteome</keyword>
<gene>
    <name evidence="1" type="ORF">PVK06_030993</name>
</gene>
<reference evidence="1 2" key="1">
    <citation type="submission" date="2023-03" db="EMBL/GenBank/DDBJ databases">
        <title>WGS of Gossypium arboreum.</title>
        <authorList>
            <person name="Yu D."/>
        </authorList>
    </citation>
    <scope>NUCLEOTIDE SEQUENCE [LARGE SCALE GENOMIC DNA]</scope>
    <source>
        <tissue evidence="1">Leaf</tissue>
    </source>
</reference>
<evidence type="ECO:0000313" key="2">
    <source>
        <dbReference type="Proteomes" id="UP001358586"/>
    </source>
</evidence>
<sequence length="187" mass="21389">MAIESQHMNQNLPPQLIMNRYFMKTNEGMYKDNLMDSCVPLQQASFAKLFDPILASNSIDDMGMRRGPKDSFINNAFGSSMDHIQLHQLDGFIAQHDLNYKFTIELTLNFETLANQSYLVVLETIFYIRFLIAFVVKSPGDHHGFSLLDNPYILYQCMDSYLSSTGLGSGVKRKKVCDIEMGPRKLR</sequence>
<comment type="caution">
    <text evidence="1">The sequence shown here is derived from an EMBL/GenBank/DDBJ whole genome shotgun (WGS) entry which is preliminary data.</text>
</comment>
<protein>
    <submittedName>
        <fullName evidence="1">Uncharacterized protein</fullName>
    </submittedName>
</protein>
<name>A0ABR0NSZ9_GOSAR</name>
<dbReference type="Proteomes" id="UP001358586">
    <property type="component" value="Chromosome 9"/>
</dbReference>